<organism evidence="3 4">
    <name type="scientific">Candidatus Bealeia paramacronuclearis</name>
    <dbReference type="NCBI Taxonomy" id="1921001"/>
    <lineage>
        <taxon>Bacteria</taxon>
        <taxon>Pseudomonadati</taxon>
        <taxon>Pseudomonadota</taxon>
        <taxon>Alphaproteobacteria</taxon>
        <taxon>Holosporales</taxon>
        <taxon>Holosporaceae</taxon>
        <taxon>Candidatus Bealeia</taxon>
    </lineage>
</organism>
<feature type="transmembrane region" description="Helical" evidence="1">
    <location>
        <begin position="97"/>
        <end position="118"/>
    </location>
</feature>
<keyword evidence="1" id="KW-1133">Transmembrane helix</keyword>
<name>A0ABZ2C3F2_9PROT</name>
<dbReference type="RefSeq" id="WP_331255681.1">
    <property type="nucleotide sequence ID" value="NZ_CP133270.1"/>
</dbReference>
<dbReference type="InterPro" id="IPR000045">
    <property type="entry name" value="Prepilin_IV_endopep_pep"/>
</dbReference>
<dbReference type="Gene3D" id="1.20.120.1220">
    <property type="match status" value="1"/>
</dbReference>
<dbReference type="Pfam" id="PF01478">
    <property type="entry name" value="Peptidase_A24"/>
    <property type="match status" value="1"/>
</dbReference>
<gene>
    <name evidence="3" type="ORF">Bealeia1_01052</name>
</gene>
<proteinExistence type="predicted"/>
<dbReference type="EMBL" id="CP133270">
    <property type="protein sequence ID" value="WVX66863.1"/>
    <property type="molecule type" value="Genomic_DNA"/>
</dbReference>
<reference evidence="3 4" key="1">
    <citation type="journal article" date="2024" name="Environ. Microbiol.">
        <title>Novel evolutionary insights on the interactions of the Holosporales (Alphaproteobacteria) with eukaryotic hosts from comparative genomics.</title>
        <authorList>
            <person name="Giovannini M."/>
            <person name="Petroni G."/>
            <person name="Castelli M."/>
        </authorList>
    </citation>
    <scope>NUCLEOTIDE SEQUENCE [LARGE SCALE GENOMIC DNA]</scope>
    <source>
        <strain evidence="3 4">US_Bl 15I1</strain>
    </source>
</reference>
<keyword evidence="1" id="KW-0812">Transmembrane</keyword>
<feature type="transmembrane region" description="Helical" evidence="1">
    <location>
        <begin position="54"/>
        <end position="77"/>
    </location>
</feature>
<sequence>MAILSILCLVLALFVHGLMAIYDFAYFRIPNLLVVILFVLFFFWAPLTMEWSEIGVNIIVFFVVLALSFTFFAFKWIGGGDAKYLAVGALWVGLHHIADYFLWVALSGGVFSVFYLICKDWVSSLSDRVWAGLQKCESSFPPLKFVWHMSGEGAQAGPQRAIAQKSIPYGVAIALGSWIILLGRIYQ</sequence>
<feature type="domain" description="Prepilin type IV endopeptidase peptidase" evidence="2">
    <location>
        <begin position="13"/>
        <end position="112"/>
    </location>
</feature>
<keyword evidence="1" id="KW-0472">Membrane</keyword>
<protein>
    <submittedName>
        <fullName evidence="3">Type IV prepilin peptidase</fullName>
    </submittedName>
</protein>
<evidence type="ECO:0000313" key="4">
    <source>
        <dbReference type="Proteomes" id="UP001330434"/>
    </source>
</evidence>
<feature type="transmembrane region" description="Helical" evidence="1">
    <location>
        <begin position="167"/>
        <end position="186"/>
    </location>
</feature>
<evidence type="ECO:0000259" key="2">
    <source>
        <dbReference type="Pfam" id="PF01478"/>
    </source>
</evidence>
<feature type="transmembrane region" description="Helical" evidence="1">
    <location>
        <begin position="27"/>
        <end position="47"/>
    </location>
</feature>
<evidence type="ECO:0000313" key="3">
    <source>
        <dbReference type="EMBL" id="WVX66863.1"/>
    </source>
</evidence>
<keyword evidence="4" id="KW-1185">Reference proteome</keyword>
<evidence type="ECO:0000256" key="1">
    <source>
        <dbReference type="SAM" id="Phobius"/>
    </source>
</evidence>
<dbReference type="Proteomes" id="UP001330434">
    <property type="component" value="Chromosome"/>
</dbReference>
<accession>A0ABZ2C3F2</accession>